<sequence length="59" mass="6649">MNNSFLREPQVELFCQAYFVGLTLGHLPFFFRELGGKRCAAHTCGRPLTSRISAPALFM</sequence>
<gene>
    <name evidence="1" type="ORF">ABID08_004445</name>
</gene>
<keyword evidence="2" id="KW-1185">Reference proteome</keyword>
<dbReference type="EMBL" id="JBEPMY010000014">
    <property type="protein sequence ID" value="MET3757066.1"/>
    <property type="molecule type" value="Genomic_DNA"/>
</dbReference>
<comment type="caution">
    <text evidence="1">The sequence shown here is derived from an EMBL/GenBank/DDBJ whole genome shotgun (WGS) entry which is preliminary data.</text>
</comment>
<dbReference type="Proteomes" id="UP001549077">
    <property type="component" value="Unassembled WGS sequence"/>
</dbReference>
<accession>A0ABV2MKT4</accession>
<protein>
    <submittedName>
        <fullName evidence="1">Uncharacterized protein</fullName>
    </submittedName>
</protein>
<evidence type="ECO:0000313" key="1">
    <source>
        <dbReference type="EMBL" id="MET3757066.1"/>
    </source>
</evidence>
<reference evidence="1 2" key="1">
    <citation type="submission" date="2024-06" db="EMBL/GenBank/DDBJ databases">
        <title>Genomic Encyclopedia of Type Strains, Phase IV (KMG-IV): sequencing the most valuable type-strain genomes for metagenomic binning, comparative biology and taxonomic classification.</title>
        <authorList>
            <person name="Goeker M."/>
        </authorList>
    </citation>
    <scope>NUCLEOTIDE SEQUENCE [LARGE SCALE GENOMIC DNA]</scope>
    <source>
        <strain evidence="1 2">DSM 29288</strain>
    </source>
</reference>
<proteinExistence type="predicted"/>
<organism evidence="1 2">
    <name type="scientific">Rhizobium binae</name>
    <dbReference type="NCBI Taxonomy" id="1138190"/>
    <lineage>
        <taxon>Bacteria</taxon>
        <taxon>Pseudomonadati</taxon>
        <taxon>Pseudomonadota</taxon>
        <taxon>Alphaproteobacteria</taxon>
        <taxon>Hyphomicrobiales</taxon>
        <taxon>Rhizobiaceae</taxon>
        <taxon>Rhizobium/Agrobacterium group</taxon>
        <taxon>Rhizobium</taxon>
    </lineage>
</organism>
<name>A0ABV2MKT4_9HYPH</name>
<evidence type="ECO:0000313" key="2">
    <source>
        <dbReference type="Proteomes" id="UP001549077"/>
    </source>
</evidence>